<feature type="compositionally biased region" description="Basic and acidic residues" evidence="1">
    <location>
        <begin position="21"/>
        <end position="32"/>
    </location>
</feature>
<feature type="compositionally biased region" description="Basic residues" evidence="1">
    <location>
        <begin position="119"/>
        <end position="135"/>
    </location>
</feature>
<reference evidence="2 3" key="1">
    <citation type="journal article" date="2021" name="Elife">
        <title>Chloroplast acquisition without the gene transfer in kleptoplastic sea slugs, Plakobranchus ocellatus.</title>
        <authorList>
            <person name="Maeda T."/>
            <person name="Takahashi S."/>
            <person name="Yoshida T."/>
            <person name="Shimamura S."/>
            <person name="Takaki Y."/>
            <person name="Nagai Y."/>
            <person name="Toyoda A."/>
            <person name="Suzuki Y."/>
            <person name="Arimoto A."/>
            <person name="Ishii H."/>
            <person name="Satoh N."/>
            <person name="Nishiyama T."/>
            <person name="Hasebe M."/>
            <person name="Maruyama T."/>
            <person name="Minagawa J."/>
            <person name="Obokata J."/>
            <person name="Shigenobu S."/>
        </authorList>
    </citation>
    <scope>NUCLEOTIDE SEQUENCE [LARGE SCALE GENOMIC DNA]</scope>
</reference>
<feature type="compositionally biased region" description="Acidic residues" evidence="1">
    <location>
        <begin position="92"/>
        <end position="115"/>
    </location>
</feature>
<proteinExistence type="predicted"/>
<evidence type="ECO:0000313" key="3">
    <source>
        <dbReference type="Proteomes" id="UP000735302"/>
    </source>
</evidence>
<protein>
    <submittedName>
        <fullName evidence="2">Uncharacterized protein</fullName>
    </submittedName>
</protein>
<evidence type="ECO:0000313" key="2">
    <source>
        <dbReference type="EMBL" id="GFO03154.1"/>
    </source>
</evidence>
<feature type="compositionally biased region" description="Basic and acidic residues" evidence="1">
    <location>
        <begin position="1"/>
        <end position="11"/>
    </location>
</feature>
<feature type="region of interest" description="Disordered" evidence="1">
    <location>
        <begin position="1"/>
        <end position="170"/>
    </location>
</feature>
<accession>A0AAV4A627</accession>
<dbReference type="AlphaFoldDB" id="A0AAV4A627"/>
<feature type="compositionally biased region" description="Low complexity" evidence="1">
    <location>
        <begin position="43"/>
        <end position="59"/>
    </location>
</feature>
<evidence type="ECO:0000256" key="1">
    <source>
        <dbReference type="SAM" id="MobiDB-lite"/>
    </source>
</evidence>
<comment type="caution">
    <text evidence="2">The sequence shown here is derived from an EMBL/GenBank/DDBJ whole genome shotgun (WGS) entry which is preliminary data.</text>
</comment>
<name>A0AAV4A627_9GAST</name>
<keyword evidence="3" id="KW-1185">Reference proteome</keyword>
<gene>
    <name evidence="2" type="ORF">PoB_002965900</name>
</gene>
<dbReference type="Proteomes" id="UP000735302">
    <property type="component" value="Unassembled WGS sequence"/>
</dbReference>
<dbReference type="EMBL" id="BLXT01003724">
    <property type="protein sequence ID" value="GFO03154.1"/>
    <property type="molecule type" value="Genomic_DNA"/>
</dbReference>
<organism evidence="2 3">
    <name type="scientific">Plakobranchus ocellatus</name>
    <dbReference type="NCBI Taxonomy" id="259542"/>
    <lineage>
        <taxon>Eukaryota</taxon>
        <taxon>Metazoa</taxon>
        <taxon>Spiralia</taxon>
        <taxon>Lophotrochozoa</taxon>
        <taxon>Mollusca</taxon>
        <taxon>Gastropoda</taxon>
        <taxon>Heterobranchia</taxon>
        <taxon>Euthyneura</taxon>
        <taxon>Panpulmonata</taxon>
        <taxon>Sacoglossa</taxon>
        <taxon>Placobranchoidea</taxon>
        <taxon>Plakobranchidae</taxon>
        <taxon>Plakobranchus</taxon>
    </lineage>
</organism>
<sequence length="224" mass="25467">MTKNEKQQKEEKEDEEQEEEEQKKQEEERQEKNEEEGEDPQEGGLSLSGPPSGQSASGGTRTRDRRVPADLRANSLATVLQTPQYNERIGNDDDDDDDDDDDVGDDDDEDDDEDDENRKKKNRNNTYCNKKKNRRSGTTSPHQGDLRLLGPPSGRNADGGARTRDRRVPADLRADLQATVLPTPRKKGETGTIQYITYINNRYNETLKMILEDSRASAKLLFKR</sequence>
<feature type="compositionally biased region" description="Polar residues" evidence="1">
    <location>
        <begin position="75"/>
        <end position="85"/>
    </location>
</feature>
<feature type="compositionally biased region" description="Basic and acidic residues" evidence="1">
    <location>
        <begin position="161"/>
        <end position="170"/>
    </location>
</feature>